<dbReference type="EMBL" id="FNED01000054">
    <property type="protein sequence ID" value="SDK41841.1"/>
    <property type="molecule type" value="Genomic_DNA"/>
</dbReference>
<dbReference type="AlphaFoldDB" id="A0A1G9BQR1"/>
<dbReference type="Proteomes" id="UP000182836">
    <property type="component" value="Unassembled WGS sequence"/>
</dbReference>
<protein>
    <submittedName>
        <fullName evidence="2">Uncharacterized protein</fullName>
    </submittedName>
</protein>
<organism evidence="2 3">
    <name type="scientific">Aneurinibacillus migulanus</name>
    <name type="common">Bacillus migulanus</name>
    <dbReference type="NCBI Taxonomy" id="47500"/>
    <lineage>
        <taxon>Bacteria</taxon>
        <taxon>Bacillati</taxon>
        <taxon>Bacillota</taxon>
        <taxon>Bacilli</taxon>
        <taxon>Bacillales</taxon>
        <taxon>Paenibacillaceae</taxon>
        <taxon>Aneurinibacillus group</taxon>
        <taxon>Aneurinibacillus</taxon>
    </lineage>
</organism>
<evidence type="ECO:0000313" key="2">
    <source>
        <dbReference type="EMBL" id="SDK41841.1"/>
    </source>
</evidence>
<reference evidence="2 3" key="1">
    <citation type="submission" date="2016-10" db="EMBL/GenBank/DDBJ databases">
        <authorList>
            <person name="de Groot N.N."/>
        </authorList>
    </citation>
    <scope>NUCLEOTIDE SEQUENCE [LARGE SCALE GENOMIC DNA]</scope>
    <source>
        <strain evidence="2 3">DSM 2895</strain>
    </source>
</reference>
<gene>
    <name evidence="2" type="ORF">SAMN04487909_15414</name>
</gene>
<evidence type="ECO:0000313" key="3">
    <source>
        <dbReference type="Proteomes" id="UP000182836"/>
    </source>
</evidence>
<sequence>MNNKLDTLMENLNRLEDEKERKHQAMHLLLAAIANEPMEQPARQ</sequence>
<name>A0A1G9BQR1_ANEMI</name>
<keyword evidence="1" id="KW-0175">Coiled coil</keyword>
<dbReference type="GeneID" id="87589702"/>
<feature type="coiled-coil region" evidence="1">
    <location>
        <begin position="2"/>
        <end position="32"/>
    </location>
</feature>
<proteinExistence type="predicted"/>
<dbReference type="RefSeq" id="WP_255322296.1">
    <property type="nucleotide sequence ID" value="NZ_BJOA01000205.1"/>
</dbReference>
<accession>A0A1G9BQR1</accession>
<evidence type="ECO:0000256" key="1">
    <source>
        <dbReference type="SAM" id="Coils"/>
    </source>
</evidence>